<gene>
    <name evidence="2" type="ORF">BDV26DRAFT_263222</name>
</gene>
<accession>A0A5N7B6L3</accession>
<feature type="chain" id="PRO_5024976928" evidence="1">
    <location>
        <begin position="21"/>
        <end position="120"/>
    </location>
</feature>
<protein>
    <submittedName>
        <fullName evidence="2">Uncharacterized protein</fullName>
    </submittedName>
</protein>
<dbReference type="EMBL" id="ML736221">
    <property type="protein sequence ID" value="KAE8377545.1"/>
    <property type="molecule type" value="Genomic_DNA"/>
</dbReference>
<dbReference type="OrthoDB" id="4365016at2759"/>
<dbReference type="AlphaFoldDB" id="A0A5N7B6L3"/>
<name>A0A5N7B6L3_9EURO</name>
<proteinExistence type="predicted"/>
<sequence>MKCRIPFLLCLFALIASVIADEPAQRRKLKDCIFKEMDRGNESSIYRFSPEDLTKLKEIVANEVDKEPFKKHNDEEQGKAYKDMEDAAKKYLPHIPTDKVDEFLYQLKDMAMHCTREMGS</sequence>
<feature type="signal peptide" evidence="1">
    <location>
        <begin position="1"/>
        <end position="20"/>
    </location>
</feature>
<keyword evidence="1" id="KW-0732">Signal</keyword>
<evidence type="ECO:0000256" key="1">
    <source>
        <dbReference type="SAM" id="SignalP"/>
    </source>
</evidence>
<keyword evidence="3" id="KW-1185">Reference proteome</keyword>
<evidence type="ECO:0000313" key="3">
    <source>
        <dbReference type="Proteomes" id="UP000326198"/>
    </source>
</evidence>
<organism evidence="2 3">
    <name type="scientific">Aspergillus bertholletiae</name>
    <dbReference type="NCBI Taxonomy" id="1226010"/>
    <lineage>
        <taxon>Eukaryota</taxon>
        <taxon>Fungi</taxon>
        <taxon>Dikarya</taxon>
        <taxon>Ascomycota</taxon>
        <taxon>Pezizomycotina</taxon>
        <taxon>Eurotiomycetes</taxon>
        <taxon>Eurotiomycetidae</taxon>
        <taxon>Eurotiales</taxon>
        <taxon>Aspergillaceae</taxon>
        <taxon>Aspergillus</taxon>
        <taxon>Aspergillus subgen. Circumdati</taxon>
    </lineage>
</organism>
<reference evidence="2 3" key="1">
    <citation type="submission" date="2019-04" db="EMBL/GenBank/DDBJ databases">
        <title>Friends and foes A comparative genomics studyof 23 Aspergillus species from section Flavi.</title>
        <authorList>
            <consortium name="DOE Joint Genome Institute"/>
            <person name="Kjaerbolling I."/>
            <person name="Vesth T."/>
            <person name="Frisvad J.C."/>
            <person name="Nybo J.L."/>
            <person name="Theobald S."/>
            <person name="Kildgaard S."/>
            <person name="Isbrandt T."/>
            <person name="Kuo A."/>
            <person name="Sato A."/>
            <person name="Lyhne E.K."/>
            <person name="Kogle M.E."/>
            <person name="Wiebenga A."/>
            <person name="Kun R.S."/>
            <person name="Lubbers R.J."/>
            <person name="Makela M.R."/>
            <person name="Barry K."/>
            <person name="Chovatia M."/>
            <person name="Clum A."/>
            <person name="Daum C."/>
            <person name="Haridas S."/>
            <person name="He G."/>
            <person name="LaButti K."/>
            <person name="Lipzen A."/>
            <person name="Mondo S."/>
            <person name="Riley R."/>
            <person name="Salamov A."/>
            <person name="Simmons B.A."/>
            <person name="Magnuson J.K."/>
            <person name="Henrissat B."/>
            <person name="Mortensen U.H."/>
            <person name="Larsen T.O."/>
            <person name="Devries R.P."/>
            <person name="Grigoriev I.V."/>
            <person name="Machida M."/>
            <person name="Baker S.E."/>
            <person name="Andersen M.R."/>
        </authorList>
    </citation>
    <scope>NUCLEOTIDE SEQUENCE [LARGE SCALE GENOMIC DNA]</scope>
    <source>
        <strain evidence="2 3">IBT 29228</strain>
    </source>
</reference>
<dbReference type="Proteomes" id="UP000326198">
    <property type="component" value="Unassembled WGS sequence"/>
</dbReference>
<evidence type="ECO:0000313" key="2">
    <source>
        <dbReference type="EMBL" id="KAE8377545.1"/>
    </source>
</evidence>